<evidence type="ECO:0000313" key="2">
    <source>
        <dbReference type="EMBL" id="GIH06846.1"/>
    </source>
</evidence>
<dbReference type="InterPro" id="IPR016181">
    <property type="entry name" value="Acyl_CoA_acyltransferase"/>
</dbReference>
<dbReference type="EMBL" id="BONY01000030">
    <property type="protein sequence ID" value="GIH06846.1"/>
    <property type="molecule type" value="Genomic_DNA"/>
</dbReference>
<dbReference type="PANTHER" id="PTHR41700">
    <property type="entry name" value="GCN5-RELATED N-ACETYLTRANSFERASE"/>
    <property type="match status" value="1"/>
</dbReference>
<evidence type="ECO:0008006" key="4">
    <source>
        <dbReference type="Google" id="ProtNLM"/>
    </source>
</evidence>
<sequence length="200" mass="21842">MHVAYDGDRLVGACAAVFCAPAERAVYSLVAGASTTGRGVGYVLKQAQRAWALENGATTMRWTFDPLVGRNARFNLMKLGAIGAEYAIDFYGVLEDEVQGSDETDRLTVQWRLDAPARPDEVSPPEHPSGLAPDGGPLTAKDNGMIWCRVPPDIVALRRDDPAQASEWRLAVREVMDPAFAKGYLATGMSRDGWYRLEQP</sequence>
<gene>
    <name evidence="2" type="ORF">Rhe02_49130</name>
</gene>
<dbReference type="Proteomes" id="UP000612899">
    <property type="component" value="Unassembled WGS sequence"/>
</dbReference>
<comment type="caution">
    <text evidence="2">The sequence shown here is derived from an EMBL/GenBank/DDBJ whole genome shotgun (WGS) entry which is preliminary data.</text>
</comment>
<feature type="region of interest" description="Disordered" evidence="1">
    <location>
        <begin position="117"/>
        <end position="137"/>
    </location>
</feature>
<reference evidence="2" key="1">
    <citation type="submission" date="2021-01" db="EMBL/GenBank/DDBJ databases">
        <title>Whole genome shotgun sequence of Rhizocola hellebori NBRC 109834.</title>
        <authorList>
            <person name="Komaki H."/>
            <person name="Tamura T."/>
        </authorList>
    </citation>
    <scope>NUCLEOTIDE SEQUENCE</scope>
    <source>
        <strain evidence="2">NBRC 109834</strain>
    </source>
</reference>
<organism evidence="2 3">
    <name type="scientific">Rhizocola hellebori</name>
    <dbReference type="NCBI Taxonomy" id="1392758"/>
    <lineage>
        <taxon>Bacteria</taxon>
        <taxon>Bacillati</taxon>
        <taxon>Actinomycetota</taxon>
        <taxon>Actinomycetes</taxon>
        <taxon>Micromonosporales</taxon>
        <taxon>Micromonosporaceae</taxon>
        <taxon>Rhizocola</taxon>
    </lineage>
</organism>
<dbReference type="InterPro" id="IPR038764">
    <property type="entry name" value="GNAT_N_AcTrfase_prd"/>
</dbReference>
<dbReference type="SUPFAM" id="SSF55729">
    <property type="entry name" value="Acyl-CoA N-acyltransferases (Nat)"/>
    <property type="match status" value="1"/>
</dbReference>
<evidence type="ECO:0000313" key="3">
    <source>
        <dbReference type="Proteomes" id="UP000612899"/>
    </source>
</evidence>
<name>A0A8J3QC99_9ACTN</name>
<evidence type="ECO:0000256" key="1">
    <source>
        <dbReference type="SAM" id="MobiDB-lite"/>
    </source>
</evidence>
<dbReference type="PANTHER" id="PTHR41700:SF1">
    <property type="entry name" value="N-ACETYLTRANSFERASE DOMAIN-CONTAINING PROTEIN"/>
    <property type="match status" value="1"/>
</dbReference>
<proteinExistence type="predicted"/>
<keyword evidence="3" id="KW-1185">Reference proteome</keyword>
<protein>
    <recommendedName>
        <fullName evidence="4">GNAT family N-acetyltransferase</fullName>
    </recommendedName>
</protein>
<accession>A0A8J3QC99</accession>
<dbReference type="AlphaFoldDB" id="A0A8J3QC99"/>